<gene>
    <name evidence="3" type="ORF">Athai_05380</name>
</gene>
<sequence length="136" mass="15317">MDLDEARAVVREQHHAVLATMKQDGTPQLSPVTVGVDGAGLIVVSTRQTAYKTRNLRRDPRTYLCVLPDGFFGRWIQITGTAEIVELPDAMEPLVDYYRRTAGEHPDWDEYRAAMVQQRRVLVRITPLSAGPDRQG</sequence>
<name>A0A7R7DK66_9ACTN</name>
<protein>
    <submittedName>
        <fullName evidence="3">PPOX class F420-dependent enzyme</fullName>
    </submittedName>
</protein>
<dbReference type="AlphaFoldDB" id="A0A7R7DK66"/>
<dbReference type="GO" id="GO:0070967">
    <property type="term" value="F:coenzyme F420 binding"/>
    <property type="evidence" value="ECO:0007669"/>
    <property type="project" value="TreeGrafter"/>
</dbReference>
<evidence type="ECO:0000256" key="1">
    <source>
        <dbReference type="ARBA" id="ARBA00023002"/>
    </source>
</evidence>
<proteinExistence type="predicted"/>
<accession>A0A7R7DK66</accession>
<dbReference type="EMBL" id="AP023355">
    <property type="protein sequence ID" value="BCJ33035.1"/>
    <property type="molecule type" value="Genomic_DNA"/>
</dbReference>
<dbReference type="SUPFAM" id="SSF50475">
    <property type="entry name" value="FMN-binding split barrel"/>
    <property type="match status" value="1"/>
</dbReference>
<evidence type="ECO:0000259" key="2">
    <source>
        <dbReference type="Pfam" id="PF01243"/>
    </source>
</evidence>
<dbReference type="GO" id="GO:0005829">
    <property type="term" value="C:cytosol"/>
    <property type="evidence" value="ECO:0007669"/>
    <property type="project" value="TreeGrafter"/>
</dbReference>
<dbReference type="PANTHER" id="PTHR35176">
    <property type="entry name" value="HEME OXYGENASE HI_0854-RELATED"/>
    <property type="match status" value="1"/>
</dbReference>
<dbReference type="InterPro" id="IPR011576">
    <property type="entry name" value="Pyridox_Oxase_N"/>
</dbReference>
<dbReference type="InterPro" id="IPR012349">
    <property type="entry name" value="Split_barrel_FMN-bd"/>
</dbReference>
<keyword evidence="1" id="KW-0560">Oxidoreductase</keyword>
<reference evidence="3 4" key="1">
    <citation type="submission" date="2020-08" db="EMBL/GenBank/DDBJ databases">
        <title>Whole genome shotgun sequence of Actinocatenispora thailandica NBRC 105041.</title>
        <authorList>
            <person name="Komaki H."/>
            <person name="Tamura T."/>
        </authorList>
    </citation>
    <scope>NUCLEOTIDE SEQUENCE [LARGE SCALE GENOMIC DNA]</scope>
    <source>
        <strain evidence="3 4">NBRC 105041</strain>
    </source>
</reference>
<dbReference type="InterPro" id="IPR052019">
    <property type="entry name" value="F420H2_bilvrd_red/Heme_oxyg"/>
</dbReference>
<dbReference type="Gene3D" id="2.30.110.10">
    <property type="entry name" value="Electron Transport, Fmn-binding Protein, Chain A"/>
    <property type="match status" value="1"/>
</dbReference>
<dbReference type="KEGG" id="atl:Athai_05380"/>
<dbReference type="Proteomes" id="UP000611640">
    <property type="component" value="Chromosome"/>
</dbReference>
<organism evidence="3 4">
    <name type="scientific">Actinocatenispora thailandica</name>
    <dbReference type="NCBI Taxonomy" id="227318"/>
    <lineage>
        <taxon>Bacteria</taxon>
        <taxon>Bacillati</taxon>
        <taxon>Actinomycetota</taxon>
        <taxon>Actinomycetes</taxon>
        <taxon>Micromonosporales</taxon>
        <taxon>Micromonosporaceae</taxon>
        <taxon>Actinocatenispora</taxon>
    </lineage>
</organism>
<dbReference type="GO" id="GO:0016627">
    <property type="term" value="F:oxidoreductase activity, acting on the CH-CH group of donors"/>
    <property type="evidence" value="ECO:0007669"/>
    <property type="project" value="TreeGrafter"/>
</dbReference>
<dbReference type="RefSeq" id="WP_203959990.1">
    <property type="nucleotide sequence ID" value="NZ_AP023355.1"/>
</dbReference>
<dbReference type="Pfam" id="PF01243">
    <property type="entry name" value="PNPOx_N"/>
    <property type="match status" value="1"/>
</dbReference>
<dbReference type="PANTHER" id="PTHR35176:SF2">
    <property type="entry name" value="F420H(2)-DEPENDENT REDUCTASE RV1155"/>
    <property type="match status" value="1"/>
</dbReference>
<evidence type="ECO:0000313" key="3">
    <source>
        <dbReference type="EMBL" id="BCJ33035.1"/>
    </source>
</evidence>
<keyword evidence="4" id="KW-1185">Reference proteome</keyword>
<dbReference type="InterPro" id="IPR019920">
    <property type="entry name" value="F420-binding_dom_put"/>
</dbReference>
<dbReference type="NCBIfam" id="TIGR03618">
    <property type="entry name" value="Rv1155_F420"/>
    <property type="match status" value="1"/>
</dbReference>
<feature type="domain" description="Pyridoxamine 5'-phosphate oxidase N-terminal" evidence="2">
    <location>
        <begin position="4"/>
        <end position="127"/>
    </location>
</feature>
<evidence type="ECO:0000313" key="4">
    <source>
        <dbReference type="Proteomes" id="UP000611640"/>
    </source>
</evidence>